<proteinExistence type="predicted"/>
<gene>
    <name evidence="3" type="ORF">SNE25_08905</name>
</gene>
<feature type="chain" id="PRO_5045780987" evidence="2">
    <location>
        <begin position="19"/>
        <end position="64"/>
    </location>
</feature>
<dbReference type="Proteomes" id="UP001324380">
    <property type="component" value="Chromosome"/>
</dbReference>
<evidence type="ECO:0000313" key="3">
    <source>
        <dbReference type="EMBL" id="WPU95636.1"/>
    </source>
</evidence>
<keyword evidence="2" id="KW-0732">Signal</keyword>
<keyword evidence="4" id="KW-1185">Reference proteome</keyword>
<dbReference type="EMBL" id="CP139558">
    <property type="protein sequence ID" value="WPU95636.1"/>
    <property type="molecule type" value="Genomic_DNA"/>
</dbReference>
<feature type="compositionally biased region" description="Basic residues" evidence="1">
    <location>
        <begin position="52"/>
        <end position="64"/>
    </location>
</feature>
<dbReference type="RefSeq" id="WP_321564742.1">
    <property type="nucleotide sequence ID" value="NZ_CP139558.1"/>
</dbReference>
<protein>
    <submittedName>
        <fullName evidence="3">Uncharacterized protein</fullName>
    </submittedName>
</protein>
<feature type="region of interest" description="Disordered" evidence="1">
    <location>
        <begin position="25"/>
        <end position="64"/>
    </location>
</feature>
<organism evidence="3 4">
    <name type="scientific">Mucilaginibacter sabulilitoris</name>
    <dbReference type="NCBI Taxonomy" id="1173583"/>
    <lineage>
        <taxon>Bacteria</taxon>
        <taxon>Pseudomonadati</taxon>
        <taxon>Bacteroidota</taxon>
        <taxon>Sphingobacteriia</taxon>
        <taxon>Sphingobacteriales</taxon>
        <taxon>Sphingobacteriaceae</taxon>
        <taxon>Mucilaginibacter</taxon>
    </lineage>
</organism>
<evidence type="ECO:0000256" key="2">
    <source>
        <dbReference type="SAM" id="SignalP"/>
    </source>
</evidence>
<name>A0ABZ0TR81_9SPHI</name>
<feature type="signal peptide" evidence="2">
    <location>
        <begin position="1"/>
        <end position="18"/>
    </location>
</feature>
<evidence type="ECO:0000313" key="4">
    <source>
        <dbReference type="Proteomes" id="UP001324380"/>
    </source>
</evidence>
<accession>A0ABZ0TR81</accession>
<evidence type="ECO:0000256" key="1">
    <source>
        <dbReference type="SAM" id="MobiDB-lite"/>
    </source>
</evidence>
<feature type="compositionally biased region" description="Basic residues" evidence="1">
    <location>
        <begin position="28"/>
        <end position="38"/>
    </location>
</feature>
<sequence>MKSLSLIILLSIACTAGAQTAKQDSAHRAYHLQHKKDPKQHNPYAFADSAKGKKPATKPKKKTN</sequence>
<reference evidence="3 4" key="1">
    <citation type="submission" date="2023-11" db="EMBL/GenBank/DDBJ databases">
        <title>Analysis of the Genomes of Mucilaginibacter gossypii cycad 4 and M. sabulilitoris SNA2: microbes with the potential for plant growth promotion.</title>
        <authorList>
            <person name="Hirsch A.M."/>
            <person name="Humm E."/>
            <person name="Rubbi M."/>
            <person name="Del Vecchio G."/>
            <person name="Ha S.M."/>
            <person name="Pellegrini M."/>
            <person name="Gunsalus R.P."/>
        </authorList>
    </citation>
    <scope>NUCLEOTIDE SEQUENCE [LARGE SCALE GENOMIC DNA]</scope>
    <source>
        <strain evidence="3 4">SNA2</strain>
    </source>
</reference>